<comment type="caution">
    <text evidence="8">The sequence shown here is derived from an EMBL/GenBank/DDBJ whole genome shotgun (WGS) entry which is preliminary data.</text>
</comment>
<evidence type="ECO:0000256" key="6">
    <source>
        <dbReference type="ARBA" id="ARBA00049628"/>
    </source>
</evidence>
<accession>A0A9D1NIR2</accession>
<evidence type="ECO:0000256" key="4">
    <source>
        <dbReference type="ARBA" id="ARBA00048247"/>
    </source>
</evidence>
<keyword evidence="2" id="KW-0548">Nucleotidyltransferase</keyword>
<evidence type="ECO:0000259" key="7">
    <source>
        <dbReference type="Pfam" id="PF00483"/>
    </source>
</evidence>
<evidence type="ECO:0000256" key="3">
    <source>
        <dbReference type="ARBA" id="ARBA00023315"/>
    </source>
</evidence>
<sequence length="243" mass="27091">MKAIVLAAGKGKRLQSEKFNLPKVLREANGKPLIEHVLGHIDFIDKQDTVIVVGYMKEKVIECVGDAYRYSVQEEQKGTGHAVQCASGQFDGYDGDVLILYGDMPLVRRETYQAVIEKHQASGADCTLLTAVVDDPPAYGRIVRDKDGAVQAIVEDKDCDEEQKKIKELNVGIYVFKAPLLFEGLKKLKNSNAQGEYYLTDMPMIFLSEGKKVETYSIDSLTEIYGVNTLEDLAFCEKELAKQ</sequence>
<evidence type="ECO:0000256" key="1">
    <source>
        <dbReference type="ARBA" id="ARBA00022679"/>
    </source>
</evidence>
<proteinExistence type="predicted"/>
<dbReference type="Pfam" id="PF00483">
    <property type="entry name" value="NTP_transferase"/>
    <property type="match status" value="1"/>
</dbReference>
<dbReference type="InterPro" id="IPR005835">
    <property type="entry name" value="NTP_transferase_dom"/>
</dbReference>
<evidence type="ECO:0000313" key="8">
    <source>
        <dbReference type="EMBL" id="HIV03394.1"/>
    </source>
</evidence>
<dbReference type="AlphaFoldDB" id="A0A9D1NIR2"/>
<evidence type="ECO:0000313" key="9">
    <source>
        <dbReference type="Proteomes" id="UP000886743"/>
    </source>
</evidence>
<name>A0A9D1NIR2_9FIRM</name>
<dbReference type="Gene3D" id="3.90.550.10">
    <property type="entry name" value="Spore Coat Polysaccharide Biosynthesis Protein SpsA, Chain A"/>
    <property type="match status" value="1"/>
</dbReference>
<reference evidence="8" key="1">
    <citation type="submission" date="2020-10" db="EMBL/GenBank/DDBJ databases">
        <authorList>
            <person name="Gilroy R."/>
        </authorList>
    </citation>
    <scope>NUCLEOTIDE SEQUENCE</scope>
    <source>
        <strain evidence="8">4920</strain>
    </source>
</reference>
<evidence type="ECO:0000256" key="5">
    <source>
        <dbReference type="ARBA" id="ARBA00048493"/>
    </source>
</evidence>
<comment type="catalytic activity">
    <reaction evidence="4">
        <text>alpha-D-glucosamine 1-phosphate + acetyl-CoA = N-acetyl-alpha-D-glucosamine 1-phosphate + CoA + H(+)</text>
        <dbReference type="Rhea" id="RHEA:13725"/>
        <dbReference type="ChEBI" id="CHEBI:15378"/>
        <dbReference type="ChEBI" id="CHEBI:57287"/>
        <dbReference type="ChEBI" id="CHEBI:57288"/>
        <dbReference type="ChEBI" id="CHEBI:57776"/>
        <dbReference type="ChEBI" id="CHEBI:58516"/>
        <dbReference type="EC" id="2.3.1.157"/>
    </reaction>
</comment>
<dbReference type="EMBL" id="DVOF01000221">
    <property type="protein sequence ID" value="HIV03394.1"/>
    <property type="molecule type" value="Genomic_DNA"/>
</dbReference>
<dbReference type="PANTHER" id="PTHR43584:SF3">
    <property type="entry name" value="BIFUNCTIONAL PROTEIN GLMU"/>
    <property type="match status" value="1"/>
</dbReference>
<organism evidence="8 9">
    <name type="scientific">Candidatus Aphodoplasma excrementigallinarum</name>
    <dbReference type="NCBI Taxonomy" id="2840673"/>
    <lineage>
        <taxon>Bacteria</taxon>
        <taxon>Bacillati</taxon>
        <taxon>Bacillota</taxon>
        <taxon>Clostridia</taxon>
        <taxon>Eubacteriales</taxon>
        <taxon>Candidatus Aphodoplasma</taxon>
    </lineage>
</organism>
<dbReference type="GO" id="GO:0003977">
    <property type="term" value="F:UDP-N-acetylglucosamine diphosphorylase activity"/>
    <property type="evidence" value="ECO:0007669"/>
    <property type="project" value="UniProtKB-EC"/>
</dbReference>
<comment type="catalytic activity">
    <reaction evidence="5">
        <text>N-acetyl-alpha-D-glucosamine 1-phosphate + UTP + H(+) = UDP-N-acetyl-alpha-D-glucosamine + diphosphate</text>
        <dbReference type="Rhea" id="RHEA:13509"/>
        <dbReference type="ChEBI" id="CHEBI:15378"/>
        <dbReference type="ChEBI" id="CHEBI:33019"/>
        <dbReference type="ChEBI" id="CHEBI:46398"/>
        <dbReference type="ChEBI" id="CHEBI:57705"/>
        <dbReference type="ChEBI" id="CHEBI:57776"/>
        <dbReference type="EC" id="2.7.7.23"/>
    </reaction>
</comment>
<evidence type="ECO:0000256" key="2">
    <source>
        <dbReference type="ARBA" id="ARBA00022695"/>
    </source>
</evidence>
<dbReference type="InterPro" id="IPR050065">
    <property type="entry name" value="GlmU-like"/>
</dbReference>
<keyword evidence="1 8" id="KW-0808">Transferase</keyword>
<dbReference type="PANTHER" id="PTHR43584">
    <property type="entry name" value="NUCLEOTIDYL TRANSFERASE"/>
    <property type="match status" value="1"/>
</dbReference>
<comment type="function">
    <text evidence="6">Catalyzes the last two sequential reactions in the de novo biosynthetic pathway for UDP-N-acetylglucosamine (UDP-GlcNAc). The C-terminal domain catalyzes the transfer of acetyl group from acetyl coenzyme A to glucosamine-1-phosphate (GlcN-1-P) to produce N-acetylglucosamine-1-phosphate (GlcNAc-1-P), which is converted into UDP-GlcNAc by the transfer of uridine 5-monophosphate (from uridine 5-triphosphate), a reaction catalyzed by the N-terminal domain.</text>
</comment>
<feature type="domain" description="Nucleotidyl transferase" evidence="7">
    <location>
        <begin position="2"/>
        <end position="211"/>
    </location>
</feature>
<reference evidence="8" key="2">
    <citation type="journal article" date="2021" name="PeerJ">
        <title>Extensive microbial diversity within the chicken gut microbiome revealed by metagenomics and culture.</title>
        <authorList>
            <person name="Gilroy R."/>
            <person name="Ravi A."/>
            <person name="Getino M."/>
            <person name="Pursley I."/>
            <person name="Horton D.L."/>
            <person name="Alikhan N.F."/>
            <person name="Baker D."/>
            <person name="Gharbi K."/>
            <person name="Hall N."/>
            <person name="Watson M."/>
            <person name="Adriaenssens E.M."/>
            <person name="Foster-Nyarko E."/>
            <person name="Jarju S."/>
            <person name="Secka A."/>
            <person name="Antonio M."/>
            <person name="Oren A."/>
            <person name="Chaudhuri R.R."/>
            <person name="La Ragione R."/>
            <person name="Hildebrand F."/>
            <person name="Pallen M.J."/>
        </authorList>
    </citation>
    <scope>NUCLEOTIDE SEQUENCE</scope>
    <source>
        <strain evidence="8">4920</strain>
    </source>
</reference>
<gene>
    <name evidence="8" type="ORF">IAC74_07445</name>
</gene>
<dbReference type="CDD" id="cd02540">
    <property type="entry name" value="GT2_GlmU_N_bac"/>
    <property type="match status" value="1"/>
</dbReference>
<dbReference type="SUPFAM" id="SSF53448">
    <property type="entry name" value="Nucleotide-diphospho-sugar transferases"/>
    <property type="match status" value="1"/>
</dbReference>
<keyword evidence="3" id="KW-0012">Acyltransferase</keyword>
<dbReference type="InterPro" id="IPR029044">
    <property type="entry name" value="Nucleotide-diphossugar_trans"/>
</dbReference>
<dbReference type="GO" id="GO:0019134">
    <property type="term" value="F:glucosamine-1-phosphate N-acetyltransferase activity"/>
    <property type="evidence" value="ECO:0007669"/>
    <property type="project" value="UniProtKB-EC"/>
</dbReference>
<protein>
    <submittedName>
        <fullName evidence="8">NTP transferase domain-containing protein</fullName>
    </submittedName>
</protein>
<dbReference type="Proteomes" id="UP000886743">
    <property type="component" value="Unassembled WGS sequence"/>
</dbReference>